<dbReference type="PANTHER" id="PTHR39426:SF1">
    <property type="entry name" value="HOMOLOGY TO DEATH-ON-CURING PROTEIN OF PHAGE P1"/>
    <property type="match status" value="1"/>
</dbReference>
<proteinExistence type="predicted"/>
<dbReference type="SUPFAM" id="SSF140931">
    <property type="entry name" value="Fic-like"/>
    <property type="match status" value="1"/>
</dbReference>
<gene>
    <name evidence="2" type="ORF">CVV64_20320</name>
</gene>
<reference evidence="2 3" key="1">
    <citation type="journal article" date="2017" name="ISME J.">
        <title>Potential for microbial H2 and metal transformations associated with novel bacteria and archaea in deep terrestrial subsurface sediments.</title>
        <authorList>
            <person name="Hernsdorf A.W."/>
            <person name="Amano Y."/>
            <person name="Miyakawa K."/>
            <person name="Ise K."/>
            <person name="Suzuki Y."/>
            <person name="Anantharaman K."/>
            <person name="Probst A."/>
            <person name="Burstein D."/>
            <person name="Thomas B.C."/>
            <person name="Banfield J.F."/>
        </authorList>
    </citation>
    <scope>NUCLEOTIDE SEQUENCE [LARGE SCALE GENOMIC DNA]</scope>
    <source>
        <strain evidence="2">HGW-Wallbacteria-1</strain>
    </source>
</reference>
<dbReference type="PANTHER" id="PTHR39426">
    <property type="entry name" value="HOMOLOGY TO DEATH-ON-CURING PROTEIN OF PHAGE P1"/>
    <property type="match status" value="1"/>
</dbReference>
<sequence length="126" mass="14171">MRFLTLPEILEIHRDQINRYGGIPGIRDLALLKSAMAMPMATYSEEYLHTTIFEMAAAYLFHLVRNHPFLDGNKRVGAVATLIFLDLNGYEFLCPEDEFADAVIALASGDLGKAEATLFLQKHTRL</sequence>
<evidence type="ECO:0000313" key="3">
    <source>
        <dbReference type="Proteomes" id="UP000233256"/>
    </source>
</evidence>
<name>A0A2N1PIF1_9BACT</name>
<dbReference type="EMBL" id="PGXC01000067">
    <property type="protein sequence ID" value="PKK88096.1"/>
    <property type="molecule type" value="Genomic_DNA"/>
</dbReference>
<accession>A0A2N1PIF1</accession>
<dbReference type="InterPro" id="IPR006440">
    <property type="entry name" value="Doc"/>
</dbReference>
<dbReference type="Pfam" id="PF02661">
    <property type="entry name" value="Fic"/>
    <property type="match status" value="1"/>
</dbReference>
<evidence type="ECO:0000313" key="2">
    <source>
        <dbReference type="EMBL" id="PKK88096.1"/>
    </source>
</evidence>
<dbReference type="InterPro" id="IPR003812">
    <property type="entry name" value="Fido"/>
</dbReference>
<dbReference type="PROSITE" id="PS51459">
    <property type="entry name" value="FIDO"/>
    <property type="match status" value="1"/>
</dbReference>
<dbReference type="PIRSF" id="PIRSF018297">
    <property type="entry name" value="Doc"/>
    <property type="match status" value="1"/>
</dbReference>
<dbReference type="Gene3D" id="1.20.120.1870">
    <property type="entry name" value="Fic/DOC protein, Fido domain"/>
    <property type="match status" value="1"/>
</dbReference>
<dbReference type="AlphaFoldDB" id="A0A2N1PIF1"/>
<organism evidence="2 3">
    <name type="scientific">Candidatus Wallbacteria bacterium HGW-Wallbacteria-1</name>
    <dbReference type="NCBI Taxonomy" id="2013854"/>
    <lineage>
        <taxon>Bacteria</taxon>
        <taxon>Candidatus Walliibacteriota</taxon>
    </lineage>
</organism>
<evidence type="ECO:0000259" key="1">
    <source>
        <dbReference type="PROSITE" id="PS51459"/>
    </source>
</evidence>
<dbReference type="GO" id="GO:0016301">
    <property type="term" value="F:kinase activity"/>
    <property type="evidence" value="ECO:0007669"/>
    <property type="project" value="InterPro"/>
</dbReference>
<dbReference type="Proteomes" id="UP000233256">
    <property type="component" value="Unassembled WGS sequence"/>
</dbReference>
<dbReference type="NCBIfam" id="TIGR01550">
    <property type="entry name" value="DOC_P1"/>
    <property type="match status" value="1"/>
</dbReference>
<protein>
    <submittedName>
        <fullName evidence="2">Type II toxin-antitoxin system death-on-curing family toxin</fullName>
    </submittedName>
</protein>
<dbReference type="InterPro" id="IPR053737">
    <property type="entry name" value="Type_II_TA_Toxin"/>
</dbReference>
<dbReference type="InterPro" id="IPR036597">
    <property type="entry name" value="Fido-like_dom_sf"/>
</dbReference>
<comment type="caution">
    <text evidence="2">The sequence shown here is derived from an EMBL/GenBank/DDBJ whole genome shotgun (WGS) entry which is preliminary data.</text>
</comment>
<feature type="domain" description="Fido" evidence="1">
    <location>
        <begin position="4"/>
        <end position="122"/>
    </location>
</feature>